<dbReference type="Gene3D" id="1.20.5.110">
    <property type="match status" value="1"/>
</dbReference>
<evidence type="ECO:0000259" key="11">
    <source>
        <dbReference type="PROSITE" id="PS50892"/>
    </source>
</evidence>
<sequence length="202" mass="23043">MKLFQLAIVRPQERDTAEPPTLVLASASDLSTFSFFQRGGVEEFMRFFATTIAERTKVGQRQGITQEDYVGYVFRTHPRLSVVAITDKEYPEMVAIELVTKVSREFEQKFSEAQIAAATSSLSFEPLNDYIVKYQDPRQANTIMRVQQELDETKAVLHKTIEGVLHRGEKLDSLVDRSNQLSNQSKMFYKTAKKTNSCCIVM</sequence>
<dbReference type="CDD" id="cd14824">
    <property type="entry name" value="Longin"/>
    <property type="match status" value="1"/>
</dbReference>
<accession>A0A9W8I6P9</accession>
<dbReference type="EMBL" id="JANBUW010000078">
    <property type="protein sequence ID" value="KAJ2849437.1"/>
    <property type="molecule type" value="Genomic_DNA"/>
</dbReference>
<name>A0A9W8I6P9_9FUNG</name>
<evidence type="ECO:0000313" key="12">
    <source>
        <dbReference type="EMBL" id="KAJ2849437.1"/>
    </source>
</evidence>
<evidence type="ECO:0000256" key="9">
    <source>
        <dbReference type="PROSITE-ProRule" id="PRU00290"/>
    </source>
</evidence>
<dbReference type="InterPro" id="IPR010908">
    <property type="entry name" value="Longin_dom"/>
</dbReference>
<dbReference type="Proteomes" id="UP001139887">
    <property type="component" value="Unassembled WGS sequence"/>
</dbReference>
<dbReference type="GO" id="GO:0006888">
    <property type="term" value="P:endoplasmic reticulum to Golgi vesicle-mediated transport"/>
    <property type="evidence" value="ECO:0007669"/>
    <property type="project" value="TreeGrafter"/>
</dbReference>
<keyword evidence="3" id="KW-0488">Methylation</keyword>
<dbReference type="CDD" id="cd15867">
    <property type="entry name" value="R-SNARE_YKT6"/>
    <property type="match status" value="1"/>
</dbReference>
<proteinExistence type="inferred from homology"/>
<dbReference type="PROSITE" id="PS50859">
    <property type="entry name" value="LONGIN"/>
    <property type="match status" value="1"/>
</dbReference>
<dbReference type="GO" id="GO:0005484">
    <property type="term" value="F:SNAP receptor activity"/>
    <property type="evidence" value="ECO:0007669"/>
    <property type="project" value="TreeGrafter"/>
</dbReference>
<evidence type="ECO:0000259" key="10">
    <source>
        <dbReference type="PROSITE" id="PS50859"/>
    </source>
</evidence>
<dbReference type="Pfam" id="PF13774">
    <property type="entry name" value="Longin"/>
    <property type="match status" value="1"/>
</dbReference>
<dbReference type="GO" id="GO:0005794">
    <property type="term" value="C:Golgi apparatus"/>
    <property type="evidence" value="ECO:0007669"/>
    <property type="project" value="TreeGrafter"/>
</dbReference>
<dbReference type="Gene3D" id="3.30.450.50">
    <property type="entry name" value="Longin domain"/>
    <property type="match status" value="1"/>
</dbReference>
<dbReference type="AlphaFoldDB" id="A0A9W8I6P9"/>
<evidence type="ECO:0000256" key="8">
    <source>
        <dbReference type="ARBA" id="ARBA00026133"/>
    </source>
</evidence>
<dbReference type="FunFam" id="1.20.5.110:FF:000020">
    <property type="entry name" value="synaptobrevin homolog YKT6"/>
    <property type="match status" value="1"/>
</dbReference>
<evidence type="ECO:0000256" key="2">
    <source>
        <dbReference type="ARBA" id="ARBA00008025"/>
    </source>
</evidence>
<dbReference type="InterPro" id="IPR011012">
    <property type="entry name" value="Longin-like_dom_sf"/>
</dbReference>
<keyword evidence="9" id="KW-0175">Coiled coil</keyword>
<dbReference type="Pfam" id="PF00957">
    <property type="entry name" value="Synaptobrevin"/>
    <property type="match status" value="1"/>
</dbReference>
<feature type="domain" description="Longin" evidence="10">
    <location>
        <begin position="7"/>
        <end position="132"/>
    </location>
</feature>
<evidence type="ECO:0000256" key="4">
    <source>
        <dbReference type="ARBA" id="ARBA00023136"/>
    </source>
</evidence>
<organism evidence="12 13">
    <name type="scientific">Coemansia brasiliensis</name>
    <dbReference type="NCBI Taxonomy" id="2650707"/>
    <lineage>
        <taxon>Eukaryota</taxon>
        <taxon>Fungi</taxon>
        <taxon>Fungi incertae sedis</taxon>
        <taxon>Zoopagomycota</taxon>
        <taxon>Kickxellomycotina</taxon>
        <taxon>Kickxellomycetes</taxon>
        <taxon>Kickxellales</taxon>
        <taxon>Kickxellaceae</taxon>
        <taxon>Coemansia</taxon>
    </lineage>
</organism>
<dbReference type="SMART" id="SM01270">
    <property type="entry name" value="Longin"/>
    <property type="match status" value="1"/>
</dbReference>
<evidence type="ECO:0000313" key="13">
    <source>
        <dbReference type="Proteomes" id="UP001139887"/>
    </source>
</evidence>
<dbReference type="PANTHER" id="PTHR45806:SF1">
    <property type="entry name" value="SYNAPTOBREVIN HOMOLOG YKT6"/>
    <property type="match status" value="1"/>
</dbReference>
<dbReference type="SUPFAM" id="SSF58038">
    <property type="entry name" value="SNARE fusion complex"/>
    <property type="match status" value="1"/>
</dbReference>
<dbReference type="PROSITE" id="PS50892">
    <property type="entry name" value="V_SNARE"/>
    <property type="match status" value="1"/>
</dbReference>
<comment type="similarity">
    <text evidence="2">Belongs to the synaptobrevin family.</text>
</comment>
<keyword evidence="4" id="KW-0472">Membrane</keyword>
<comment type="caution">
    <text evidence="12">The sequence shown here is derived from an EMBL/GenBank/DDBJ whole genome shotgun (WGS) entry which is preliminary data.</text>
</comment>
<dbReference type="SUPFAM" id="SSF64356">
    <property type="entry name" value="SNARE-like"/>
    <property type="match status" value="1"/>
</dbReference>
<protein>
    <recommendedName>
        <fullName evidence="8">Synaptobrevin homolog YKT6</fullName>
    </recommendedName>
</protein>
<evidence type="ECO:0000256" key="1">
    <source>
        <dbReference type="ARBA" id="ARBA00004342"/>
    </source>
</evidence>
<evidence type="ECO:0000256" key="7">
    <source>
        <dbReference type="ARBA" id="ARBA00023289"/>
    </source>
</evidence>
<dbReference type="PANTHER" id="PTHR45806">
    <property type="entry name" value="SYNAPTOBREVIN HOMOLOG YKT6"/>
    <property type="match status" value="1"/>
</dbReference>
<evidence type="ECO:0000256" key="6">
    <source>
        <dbReference type="ARBA" id="ARBA00023288"/>
    </source>
</evidence>
<evidence type="ECO:0000256" key="3">
    <source>
        <dbReference type="ARBA" id="ARBA00022481"/>
    </source>
</evidence>
<keyword evidence="7" id="KW-0636">Prenylation</keyword>
<keyword evidence="13" id="KW-1185">Reference proteome</keyword>
<reference evidence="12" key="1">
    <citation type="submission" date="2022-07" db="EMBL/GenBank/DDBJ databases">
        <title>Phylogenomic reconstructions and comparative analyses of Kickxellomycotina fungi.</title>
        <authorList>
            <person name="Reynolds N.K."/>
            <person name="Stajich J.E."/>
            <person name="Barry K."/>
            <person name="Grigoriev I.V."/>
            <person name="Crous P."/>
            <person name="Smith M.E."/>
        </authorList>
    </citation>
    <scope>NUCLEOTIDE SEQUENCE</scope>
    <source>
        <strain evidence="12">NRRL 1566</strain>
    </source>
</reference>
<dbReference type="InterPro" id="IPR042855">
    <property type="entry name" value="V_SNARE_CC"/>
</dbReference>
<dbReference type="GO" id="GO:0005886">
    <property type="term" value="C:plasma membrane"/>
    <property type="evidence" value="ECO:0007669"/>
    <property type="project" value="UniProtKB-SubCell"/>
</dbReference>
<keyword evidence="5" id="KW-0564">Palmitate</keyword>
<dbReference type="OrthoDB" id="27923at2759"/>
<dbReference type="InterPro" id="IPR045848">
    <property type="entry name" value="R-SNARE_YKT6"/>
</dbReference>
<feature type="domain" description="V-SNARE coiled-coil homology" evidence="11">
    <location>
        <begin position="142"/>
        <end position="202"/>
    </location>
</feature>
<comment type="subcellular location">
    <subcellularLocation>
        <location evidence="1">Cell membrane</location>
        <topology evidence="1">Lipid-anchor</topology>
        <orientation evidence="1">Cytoplasmic side</orientation>
    </subcellularLocation>
</comment>
<evidence type="ECO:0000256" key="5">
    <source>
        <dbReference type="ARBA" id="ARBA00023139"/>
    </source>
</evidence>
<gene>
    <name evidence="12" type="primary">YKT6</name>
    <name evidence="12" type="ORF">IWW36_002628</name>
</gene>
<keyword evidence="6" id="KW-0449">Lipoprotein</keyword>